<feature type="transmembrane region" description="Helical" evidence="8">
    <location>
        <begin position="303"/>
        <end position="325"/>
    </location>
</feature>
<evidence type="ECO:0000256" key="1">
    <source>
        <dbReference type="ARBA" id="ARBA00004651"/>
    </source>
</evidence>
<feature type="transmembrane region" description="Helical" evidence="8">
    <location>
        <begin position="354"/>
        <end position="376"/>
    </location>
</feature>
<reference evidence="10" key="2">
    <citation type="submission" date="2025-09" db="UniProtKB">
        <authorList>
            <consortium name="Ensembl"/>
        </authorList>
    </citation>
    <scope>IDENTIFICATION</scope>
</reference>
<evidence type="ECO:0000313" key="11">
    <source>
        <dbReference type="Proteomes" id="UP000694557"/>
    </source>
</evidence>
<dbReference type="GeneTree" id="ENSGT01150000286969"/>
<keyword evidence="7" id="KW-0807">Transducer</keyword>
<evidence type="ECO:0000313" key="10">
    <source>
        <dbReference type="Ensembl" id="ENSOKIP00005006320.1"/>
    </source>
</evidence>
<keyword evidence="6 7" id="KW-0675">Receptor</keyword>
<dbReference type="GO" id="GO:0032870">
    <property type="term" value="P:cellular response to hormone stimulus"/>
    <property type="evidence" value="ECO:0007669"/>
    <property type="project" value="TreeGrafter"/>
</dbReference>
<keyword evidence="3 7" id="KW-0812">Transmembrane</keyword>
<dbReference type="Proteomes" id="UP000694557">
    <property type="component" value="Unassembled WGS sequence"/>
</dbReference>
<protein>
    <recommendedName>
        <fullName evidence="9">G-protein coupled receptors family 1 profile domain-containing protein</fullName>
    </recommendedName>
</protein>
<dbReference type="SUPFAM" id="SSF81321">
    <property type="entry name" value="Family A G protein-coupled receptor-like"/>
    <property type="match status" value="1"/>
</dbReference>
<feature type="domain" description="G-protein coupled receptors family 1 profile" evidence="9">
    <location>
        <begin position="91"/>
        <end position="370"/>
    </location>
</feature>
<comment type="subcellular location">
    <subcellularLocation>
        <location evidence="1">Cell membrane</location>
        <topology evidence="1">Multi-pass membrane protein</topology>
    </subcellularLocation>
</comment>
<dbReference type="InterPro" id="IPR000276">
    <property type="entry name" value="GPCR_Rhodpsn"/>
</dbReference>
<keyword evidence="7" id="KW-0297">G-protein coupled receptor</keyword>
<dbReference type="GO" id="GO:0005886">
    <property type="term" value="C:plasma membrane"/>
    <property type="evidence" value="ECO:0007669"/>
    <property type="project" value="UniProtKB-SubCell"/>
</dbReference>
<evidence type="ECO:0000256" key="3">
    <source>
        <dbReference type="ARBA" id="ARBA00022692"/>
    </source>
</evidence>
<evidence type="ECO:0000256" key="4">
    <source>
        <dbReference type="ARBA" id="ARBA00022989"/>
    </source>
</evidence>
<dbReference type="AlphaFoldDB" id="A0A8C7CLB7"/>
<comment type="similarity">
    <text evidence="7">Belongs to the G-protein coupled receptor 1 family.</text>
</comment>
<proteinExistence type="inferred from homology"/>
<dbReference type="PRINTS" id="PR00237">
    <property type="entry name" value="GPCRRHODOPSN"/>
</dbReference>
<feature type="transmembrane region" description="Helical" evidence="8">
    <location>
        <begin position="244"/>
        <end position="269"/>
    </location>
</feature>
<sequence>PPPIGPLPLTFPSLIRISILGEMNLTNFYSDFGRLFSTNISHGGPQHEHNNWSLPEDTKPYPQLFLFSGHEPSTIVLVVMYSLSFLTGLGGNIMALLVLTRKRTGLAGLSATRRLLVNLAVCDMMVVCVCMPVNLGHQVYNAWVFGEFLCRTVPFVQAVSVSASVLSLAVISLNRYYSVHNPLHARSFFTGRRILCMICVVWIVSSGLCIPLLFMNTTQTLSLLDITLTVCVESWNQVKLKQRYSFLLFCSLYGFPVLFNLVISVLTGWKLWGNDEKRTQDSNTFGVTLSLSRLKVRKRIAKMVLSLVVLFTLSWLPLYVVDIWLDFNMTSSLEKEEDDVNHVYDEWILQGRPFALWLGLTNSALNPLCYCFVGNLHRSAKRFRKSYRQKLSSLLSLSPQQSSMPMGSTSVPKLVPYSRAQSEKRGAERNANPGNKLIKSKSLSSVTVCETVFD</sequence>
<dbReference type="GO" id="GO:0008528">
    <property type="term" value="F:G protein-coupled peptide receptor activity"/>
    <property type="evidence" value="ECO:0007669"/>
    <property type="project" value="InterPro"/>
</dbReference>
<evidence type="ECO:0000259" key="9">
    <source>
        <dbReference type="PROSITE" id="PS50262"/>
    </source>
</evidence>
<evidence type="ECO:0000256" key="8">
    <source>
        <dbReference type="SAM" id="Phobius"/>
    </source>
</evidence>
<dbReference type="PROSITE" id="PS00237">
    <property type="entry name" value="G_PROTEIN_RECEP_F1_1"/>
    <property type="match status" value="1"/>
</dbReference>
<dbReference type="PANTHER" id="PTHR24241:SF195">
    <property type="entry name" value="OREXIN RECEPTOR TYPE 2-LIKE"/>
    <property type="match status" value="1"/>
</dbReference>
<keyword evidence="4 8" id="KW-1133">Transmembrane helix</keyword>
<feature type="transmembrane region" description="Helical" evidence="8">
    <location>
        <begin position="155"/>
        <end position="173"/>
    </location>
</feature>
<dbReference type="PRINTS" id="PR00358">
    <property type="entry name" value="BOMBESINR"/>
</dbReference>
<dbReference type="CDD" id="cd14993">
    <property type="entry name" value="7tmA_CCKR-like"/>
    <property type="match status" value="1"/>
</dbReference>
<feature type="transmembrane region" description="Helical" evidence="8">
    <location>
        <begin position="75"/>
        <end position="99"/>
    </location>
</feature>
<keyword evidence="2" id="KW-1003">Cell membrane</keyword>
<accession>A0A8C7CLB7</accession>
<dbReference type="Pfam" id="PF00001">
    <property type="entry name" value="7tm_1"/>
    <property type="match status" value="1"/>
</dbReference>
<feature type="transmembrane region" description="Helical" evidence="8">
    <location>
        <begin position="115"/>
        <end position="135"/>
    </location>
</feature>
<dbReference type="Ensembl" id="ENSOKIT00005006744.1">
    <property type="protein sequence ID" value="ENSOKIP00005006320.1"/>
    <property type="gene ID" value="ENSOKIG00005002919.1"/>
</dbReference>
<dbReference type="PROSITE" id="PS50262">
    <property type="entry name" value="G_PROTEIN_RECEP_F1_2"/>
    <property type="match status" value="1"/>
</dbReference>
<reference evidence="10" key="1">
    <citation type="submission" date="2025-08" db="UniProtKB">
        <authorList>
            <consortium name="Ensembl"/>
        </authorList>
    </citation>
    <scope>IDENTIFICATION</scope>
</reference>
<keyword evidence="11" id="KW-1185">Reference proteome</keyword>
<dbReference type="Gene3D" id="1.20.1070.10">
    <property type="entry name" value="Rhodopsin 7-helix transmembrane proteins"/>
    <property type="match status" value="1"/>
</dbReference>
<name>A0A8C7CLB7_ONCKI</name>
<dbReference type="InterPro" id="IPR001556">
    <property type="entry name" value="Bombsn_rcpt-like"/>
</dbReference>
<dbReference type="GO" id="GO:0042277">
    <property type="term" value="F:peptide binding"/>
    <property type="evidence" value="ECO:0007669"/>
    <property type="project" value="TreeGrafter"/>
</dbReference>
<dbReference type="PANTHER" id="PTHR24241">
    <property type="entry name" value="NEUROPEPTIDE RECEPTOR-RELATED G-PROTEIN COUPLED RECEPTOR"/>
    <property type="match status" value="1"/>
</dbReference>
<evidence type="ECO:0000256" key="7">
    <source>
        <dbReference type="RuleBase" id="RU000688"/>
    </source>
</evidence>
<dbReference type="InterPro" id="IPR017452">
    <property type="entry name" value="GPCR_Rhodpsn_7TM"/>
</dbReference>
<dbReference type="GO" id="GO:0007218">
    <property type="term" value="P:neuropeptide signaling pathway"/>
    <property type="evidence" value="ECO:0007669"/>
    <property type="project" value="TreeGrafter"/>
</dbReference>
<evidence type="ECO:0000256" key="6">
    <source>
        <dbReference type="ARBA" id="ARBA00023170"/>
    </source>
</evidence>
<feature type="transmembrane region" description="Helical" evidence="8">
    <location>
        <begin position="194"/>
        <end position="214"/>
    </location>
</feature>
<evidence type="ECO:0000256" key="5">
    <source>
        <dbReference type="ARBA" id="ARBA00023136"/>
    </source>
</evidence>
<evidence type="ECO:0000256" key="2">
    <source>
        <dbReference type="ARBA" id="ARBA00022475"/>
    </source>
</evidence>
<organism evidence="10 11">
    <name type="scientific">Oncorhynchus kisutch</name>
    <name type="common">Coho salmon</name>
    <name type="synonym">Salmo kisutch</name>
    <dbReference type="NCBI Taxonomy" id="8019"/>
    <lineage>
        <taxon>Eukaryota</taxon>
        <taxon>Metazoa</taxon>
        <taxon>Chordata</taxon>
        <taxon>Craniata</taxon>
        <taxon>Vertebrata</taxon>
        <taxon>Euteleostomi</taxon>
        <taxon>Actinopterygii</taxon>
        <taxon>Neopterygii</taxon>
        <taxon>Teleostei</taxon>
        <taxon>Protacanthopterygii</taxon>
        <taxon>Salmoniformes</taxon>
        <taxon>Salmonidae</taxon>
        <taxon>Salmoninae</taxon>
        <taxon>Oncorhynchus</taxon>
    </lineage>
</organism>
<keyword evidence="5 8" id="KW-0472">Membrane</keyword>